<dbReference type="Gene3D" id="1.10.150.50">
    <property type="entry name" value="Transcription Factor, Ets-1"/>
    <property type="match status" value="2"/>
</dbReference>
<feature type="region of interest" description="Disordered" evidence="7">
    <location>
        <begin position="1188"/>
        <end position="1282"/>
    </location>
</feature>
<dbReference type="InterPro" id="IPR004835">
    <property type="entry name" value="Chitin_synth"/>
</dbReference>
<evidence type="ECO:0000256" key="7">
    <source>
        <dbReference type="SAM" id="MobiDB-lite"/>
    </source>
</evidence>
<comment type="subcellular location">
    <subcellularLocation>
        <location evidence="1">Membrane</location>
        <topology evidence="1">Multi-pass membrane protein</topology>
    </subcellularLocation>
</comment>
<dbReference type="Proteomes" id="UP000001554">
    <property type="component" value="Chromosome 17"/>
</dbReference>
<dbReference type="PROSITE" id="PS50105">
    <property type="entry name" value="SAM_DOMAIN"/>
    <property type="match status" value="1"/>
</dbReference>
<feature type="transmembrane region" description="Helical" evidence="8">
    <location>
        <begin position="196"/>
        <end position="219"/>
    </location>
</feature>
<evidence type="ECO:0000256" key="2">
    <source>
        <dbReference type="ARBA" id="ARBA00012543"/>
    </source>
</evidence>
<evidence type="ECO:0000259" key="10">
    <source>
        <dbReference type="PROSITE" id="PS50022"/>
    </source>
</evidence>
<dbReference type="InterPro" id="IPR013761">
    <property type="entry name" value="SAM/pointed_sf"/>
</dbReference>
<dbReference type="SUPFAM" id="SSF49785">
    <property type="entry name" value="Galactose-binding domain-like"/>
    <property type="match status" value="2"/>
</dbReference>
<keyword evidence="4 8" id="KW-0812">Transmembrane</keyword>
<evidence type="ECO:0000256" key="9">
    <source>
        <dbReference type="SAM" id="SignalP"/>
    </source>
</evidence>
<proteinExistence type="predicted"/>
<evidence type="ECO:0000256" key="4">
    <source>
        <dbReference type="ARBA" id="ARBA00022692"/>
    </source>
</evidence>
<gene>
    <name evidence="13" type="primary">LOC118405094</name>
</gene>
<feature type="domain" description="F5/8 type C" evidence="10">
    <location>
        <begin position="484"/>
        <end position="652"/>
    </location>
</feature>
<dbReference type="InterPro" id="IPR000421">
    <property type="entry name" value="FA58C"/>
</dbReference>
<feature type="transmembrane region" description="Helical" evidence="8">
    <location>
        <begin position="151"/>
        <end position="171"/>
    </location>
</feature>
<dbReference type="OrthoDB" id="10051704at2759"/>
<reference evidence="13" key="2">
    <citation type="submission" date="2025-08" db="UniProtKB">
        <authorList>
            <consortium name="RefSeq"/>
        </authorList>
    </citation>
    <scope>IDENTIFICATION</scope>
    <source>
        <strain evidence="13">S238N-H82</strain>
        <tissue evidence="13">Testes</tissue>
    </source>
</reference>
<evidence type="ECO:0000256" key="8">
    <source>
        <dbReference type="SAM" id="Phobius"/>
    </source>
</evidence>
<feature type="transmembrane region" description="Helical" evidence="8">
    <location>
        <begin position="1009"/>
        <end position="1028"/>
    </location>
</feature>
<keyword evidence="12" id="KW-1185">Reference proteome</keyword>
<feature type="chain" id="PRO_5039916267" description="chitin synthase" evidence="9">
    <location>
        <begin position="24"/>
        <end position="1582"/>
    </location>
</feature>
<feature type="transmembrane region" description="Helical" evidence="8">
    <location>
        <begin position="1506"/>
        <end position="1526"/>
    </location>
</feature>
<feature type="transmembrane region" description="Helical" evidence="8">
    <location>
        <begin position="1040"/>
        <end position="1060"/>
    </location>
</feature>
<feature type="transmembrane region" description="Helical" evidence="8">
    <location>
        <begin position="975"/>
        <end position="997"/>
    </location>
</feature>
<dbReference type="GO" id="GO:0016020">
    <property type="term" value="C:membrane"/>
    <property type="evidence" value="ECO:0007669"/>
    <property type="project" value="UniProtKB-SubCell"/>
</dbReference>
<feature type="transmembrane region" description="Helical" evidence="8">
    <location>
        <begin position="1094"/>
        <end position="1112"/>
    </location>
</feature>
<feature type="domain" description="F5/8 type C" evidence="10">
    <location>
        <begin position="655"/>
        <end position="740"/>
    </location>
</feature>
<feature type="compositionally biased region" description="Polar residues" evidence="7">
    <location>
        <begin position="1242"/>
        <end position="1252"/>
    </location>
</feature>
<feature type="transmembrane region" description="Helical" evidence="8">
    <location>
        <begin position="64"/>
        <end position="84"/>
    </location>
</feature>
<keyword evidence="9" id="KW-0732">Signal</keyword>
<feature type="domain" description="SAM" evidence="11">
    <location>
        <begin position="1360"/>
        <end position="1432"/>
    </location>
</feature>
<evidence type="ECO:0000256" key="6">
    <source>
        <dbReference type="ARBA" id="ARBA00023136"/>
    </source>
</evidence>
<evidence type="ECO:0000256" key="3">
    <source>
        <dbReference type="ARBA" id="ARBA00022676"/>
    </source>
</evidence>
<dbReference type="InterPro" id="IPR029044">
    <property type="entry name" value="Nucleotide-diphossugar_trans"/>
</dbReference>
<dbReference type="PANTHER" id="PTHR22914:SF41">
    <property type="entry name" value="CHITIN SYNTHASE 7"/>
    <property type="match status" value="1"/>
</dbReference>
<evidence type="ECO:0000256" key="1">
    <source>
        <dbReference type="ARBA" id="ARBA00004141"/>
    </source>
</evidence>
<keyword evidence="5 8" id="KW-1133">Transmembrane helix</keyword>
<dbReference type="Gene3D" id="2.60.120.260">
    <property type="entry name" value="Galactose-binding domain-like"/>
    <property type="match status" value="2"/>
</dbReference>
<protein>
    <recommendedName>
        <fullName evidence="2">chitin synthase</fullName>
        <ecNumber evidence="2">2.4.1.16</ecNumber>
    </recommendedName>
</protein>
<feature type="compositionally biased region" description="Low complexity" evidence="7">
    <location>
        <begin position="1189"/>
        <end position="1204"/>
    </location>
</feature>
<dbReference type="FunFam" id="2.60.120.260:FF:000357">
    <property type="entry name" value="Uncharacterized protein"/>
    <property type="match status" value="1"/>
</dbReference>
<feature type="transmembrane region" description="Helical" evidence="8">
    <location>
        <begin position="1118"/>
        <end position="1141"/>
    </location>
</feature>
<dbReference type="EC" id="2.4.1.16" evidence="2"/>
<feature type="signal peptide" evidence="9">
    <location>
        <begin position="1"/>
        <end position="23"/>
    </location>
</feature>
<dbReference type="GO" id="GO:0006031">
    <property type="term" value="P:chitin biosynthetic process"/>
    <property type="evidence" value="ECO:0000318"/>
    <property type="project" value="GO_Central"/>
</dbReference>
<keyword evidence="3" id="KW-0808">Transferase</keyword>
<dbReference type="Pfam" id="PF03142">
    <property type="entry name" value="Chitin_synth_2"/>
    <property type="match status" value="1"/>
</dbReference>
<organism evidence="12 13">
    <name type="scientific">Branchiostoma floridae</name>
    <name type="common">Florida lancelet</name>
    <name type="synonym">Amphioxus</name>
    <dbReference type="NCBI Taxonomy" id="7739"/>
    <lineage>
        <taxon>Eukaryota</taxon>
        <taxon>Metazoa</taxon>
        <taxon>Chordata</taxon>
        <taxon>Cephalochordata</taxon>
        <taxon>Leptocardii</taxon>
        <taxon>Amphioxiformes</taxon>
        <taxon>Branchiostomatidae</taxon>
        <taxon>Branchiostoma</taxon>
    </lineage>
</organism>
<feature type="transmembrane region" description="Helical" evidence="8">
    <location>
        <begin position="90"/>
        <end position="110"/>
    </location>
</feature>
<feature type="transmembrane region" description="Helical" evidence="8">
    <location>
        <begin position="1538"/>
        <end position="1559"/>
    </location>
</feature>
<dbReference type="KEGG" id="bfo:118405094"/>
<feature type="transmembrane region" description="Helical" evidence="8">
    <location>
        <begin position="226"/>
        <end position="245"/>
    </location>
</feature>
<reference evidence="12" key="1">
    <citation type="journal article" date="2020" name="Nat. Ecol. Evol.">
        <title>Deeply conserved synteny resolves early events in vertebrate evolution.</title>
        <authorList>
            <person name="Simakov O."/>
            <person name="Marletaz F."/>
            <person name="Yue J.X."/>
            <person name="O'Connell B."/>
            <person name="Jenkins J."/>
            <person name="Brandt A."/>
            <person name="Calef R."/>
            <person name="Tung C.H."/>
            <person name="Huang T.K."/>
            <person name="Schmutz J."/>
            <person name="Satoh N."/>
            <person name="Yu J.K."/>
            <person name="Putnam N.H."/>
            <person name="Green R.E."/>
            <person name="Rokhsar D.S."/>
        </authorList>
    </citation>
    <scope>NUCLEOTIDE SEQUENCE [LARGE SCALE GENOMIC DNA]</scope>
    <source>
        <strain evidence="12">S238N-H82</strain>
    </source>
</reference>
<dbReference type="PROSITE" id="PS50022">
    <property type="entry name" value="FA58C_3"/>
    <property type="match status" value="2"/>
</dbReference>
<dbReference type="InterPro" id="IPR001660">
    <property type="entry name" value="SAM"/>
</dbReference>
<sequence length="1582" mass="176873">MSIFEVFGVGFFILVVLPSATSSQIANVMAMNAVHLFPLLVQFGQQLTNRCCPSKHEIIHKRNGWLIVAFAVGLVACTVGLIGYSLHSSATFLVTLLPLTLAWTPDIKLFKKMTLKKSQRSQAGRDEVQPFEEIACDDNDFKTSARWKMGIISNLVKFLLTFPIIYAIVYFDGTVEDPSLMWQWAAQPLWRIDRNWSYFLAFLTNICCATGVLLLVVVALKSKLQLAFILSIVVSSLCFVLAVHVPPFCEFLSLTIPGLNLCETAGDAQVGTWVAMIAMLLTELVMVVTISLSPVEVMEPEAKLFWVPGYNAVFLNQHLLLNKKTEFNSPEDHRDKDTTVKNTHVYICTTMYRESKEEMTQLMKSIRNMATSPCKEDRRKYESHILFDDGCRQLELQPFAIQLLSIIHEMTEVTGADGRPHSLLDDCIKWQTPYGLQLQFDWRADGDSNRGMKFYIHLKDNLLVKNKKRWSQIMYMTYILNYMAYYKPLGMESGAIADGKIIDSSQSTCHENNCLRLHAKQPWEGTTDTEQTLNITLNKESRVTGIILQAGAMGERVKKIKVGNELIDVETFWTTQASSDTSLAWSDTNNTRPKTPIGHADHPDTVYGNITVTCLLKTKVLTDKLTITLLDWTGKNDTPRQPPCLRMEILGHADASNKPLGMKSGAIKDKQIKVTPKCSHENSLRLDAEKPWNGNTAAEQKISIDLKEKSSVTGIILQAGDMGRRVTKIKVANQERVVQWPDEPHQHSKTTLTLEPHIRTDRLTITLLDWERKYDISPKAPSLRMEILGQGDDLDRDTYILATDADVKFTPKSANKLLDLAQWNPDVGAVCGRTHCLGSGPMYWLQLFDYAVGHWFQKAANSTLGTVLCCPGCFSVYRCSAIRKCVSTYATKAGKAREFLMKDMGEDRWLCTLMVERGCRLVYTSIAENSTFVPESFKEFFNQRRRWGPSTVANQLELLRKWCKVASNPSVSHLFLLYQALLFCSFVIGPATAILIAAGGLDFYVSGSFPLEATIAIMSIFTFMFGYVCLKCEQETQLKWAMALGAAFGIVMIMTAVALVEKIVVTIRTLTAAGNSAVSSGGVGVNEILSAMDTFYFIATIGMFLVTGLLHFRELPCLLHGILYFIALPTTFIFLNIYGVCNITDKSWGTREGATTGGSKAKDKSIFYKIGEAIRDIVRGATVSPTEGSTAQAAAADQSGAGATNGENSRDGKAGGSNSGNTAGDHEALPQNMPAIQERTADQSGADATNDSGENRRHGQVGGSDPSNTGNPRVGARPSLMVDPGENLEVRLWLNKVFHGNTHLTGSYQWNFIKNGYDDTSYIVGMTFKELGDIEIGDDLHRDQILEHIKRLPPNTFRSRIPDDTEDWLTRIRLIHCEDDYLTAFLNAGYKEKEDLARLKSCNLDQLFENIGIRKKGHIKRLKESIAYMREPSDEEKLQEKIEKLMKEKPAQDMSEAEPLLKKQHRMWERLANGCLRPDQDTDNFNSNNINADTLKVELGELRDSAIKVLAAVNVLWLVVIVALARSEVLHISGHNPLGILSLFVFGVIQVIQFLAMLYHRTMSFLHWVARADIEAENRETE</sequence>
<dbReference type="SUPFAM" id="SSF53448">
    <property type="entry name" value="Nucleotide-diphospho-sugar transferases"/>
    <property type="match status" value="1"/>
</dbReference>
<dbReference type="GeneID" id="118405094"/>
<keyword evidence="6 8" id="KW-0472">Membrane</keyword>
<name>A0A9J7KIB9_BRAFL</name>
<dbReference type="SUPFAM" id="SSF47769">
    <property type="entry name" value="SAM/Pointed domain"/>
    <property type="match status" value="2"/>
</dbReference>
<dbReference type="RefSeq" id="XP_035660388.1">
    <property type="nucleotide sequence ID" value="XM_035804495.1"/>
</dbReference>
<dbReference type="InterPro" id="IPR008979">
    <property type="entry name" value="Galactose-bd-like_sf"/>
</dbReference>
<dbReference type="GO" id="GO:0004100">
    <property type="term" value="F:chitin synthase activity"/>
    <property type="evidence" value="ECO:0000318"/>
    <property type="project" value="GO_Central"/>
</dbReference>
<evidence type="ECO:0000256" key="5">
    <source>
        <dbReference type="ARBA" id="ARBA00022989"/>
    </source>
</evidence>
<dbReference type="PANTHER" id="PTHR22914">
    <property type="entry name" value="CHITIN SYNTHASE"/>
    <property type="match status" value="1"/>
</dbReference>
<evidence type="ECO:0000313" key="13">
    <source>
        <dbReference type="RefSeq" id="XP_035660388.1"/>
    </source>
</evidence>
<accession>A0A9J7KIB9</accession>
<keyword evidence="3" id="KW-0328">Glycosyltransferase</keyword>
<evidence type="ECO:0000313" key="12">
    <source>
        <dbReference type="Proteomes" id="UP000001554"/>
    </source>
</evidence>
<evidence type="ECO:0000259" key="11">
    <source>
        <dbReference type="PROSITE" id="PS50105"/>
    </source>
</evidence>